<reference evidence="1 2" key="1">
    <citation type="submission" date="2013-02" db="EMBL/GenBank/DDBJ databases">
        <title>The Genome Sequence of Acinetobacter gerneri CIP 107464.</title>
        <authorList>
            <consortium name="The Broad Institute Genome Sequencing Platform"/>
            <consortium name="The Broad Institute Genome Sequencing Center for Infectious Disease"/>
            <person name="Cerqueira G."/>
            <person name="Feldgarden M."/>
            <person name="Courvalin P."/>
            <person name="Perichon B."/>
            <person name="Grillot-Courvalin C."/>
            <person name="Clermont D."/>
            <person name="Rocha E."/>
            <person name="Yoon E.-J."/>
            <person name="Nemec A."/>
            <person name="Walker B."/>
            <person name="Young S.K."/>
            <person name="Zeng Q."/>
            <person name="Gargeya S."/>
            <person name="Fitzgerald M."/>
            <person name="Haas B."/>
            <person name="Abouelleil A."/>
            <person name="Alvarado L."/>
            <person name="Arachchi H.M."/>
            <person name="Berlin A.M."/>
            <person name="Chapman S.B."/>
            <person name="Dewar J."/>
            <person name="Goldberg J."/>
            <person name="Griggs A."/>
            <person name="Gujja S."/>
            <person name="Hansen M."/>
            <person name="Howarth C."/>
            <person name="Imamovic A."/>
            <person name="Larimer J."/>
            <person name="McCowan C."/>
            <person name="Murphy C."/>
            <person name="Neiman D."/>
            <person name="Pearson M."/>
            <person name="Priest M."/>
            <person name="Roberts A."/>
            <person name="Saif S."/>
            <person name="Shea T."/>
            <person name="Sisk P."/>
            <person name="Sykes S."/>
            <person name="Wortman J."/>
            <person name="Nusbaum C."/>
            <person name="Birren B."/>
        </authorList>
    </citation>
    <scope>NUCLEOTIDE SEQUENCE [LARGE SCALE GENOMIC DNA]</scope>
    <source>
        <strain evidence="1 2">CIP 107464</strain>
    </source>
</reference>
<evidence type="ECO:0000313" key="2">
    <source>
        <dbReference type="Proteomes" id="UP000013117"/>
    </source>
</evidence>
<gene>
    <name evidence="1" type="ORF">F960_03299</name>
</gene>
<feature type="non-terminal residue" evidence="1">
    <location>
        <position position="21"/>
    </location>
</feature>
<name>N8Y7E1_9GAMM</name>
<proteinExistence type="predicted"/>
<keyword evidence="2" id="KW-1185">Reference proteome</keyword>
<dbReference type="HOGENOM" id="CLU_3427285_0_0_6"/>
<comment type="caution">
    <text evidence="1">The sequence shown here is derived from an EMBL/GenBank/DDBJ whole genome shotgun (WGS) entry which is preliminary data.</text>
</comment>
<dbReference type="EMBL" id="APPN01000077">
    <property type="protein sequence ID" value="ENV32541.1"/>
    <property type="molecule type" value="Genomic_DNA"/>
</dbReference>
<dbReference type="Proteomes" id="UP000013117">
    <property type="component" value="Unassembled WGS sequence"/>
</dbReference>
<accession>N8Y7E1</accession>
<organism evidence="1 2">
    <name type="scientific">Acinetobacter gerneri DSM 14967 = CIP 107464 = MTCC 9824</name>
    <dbReference type="NCBI Taxonomy" id="1120926"/>
    <lineage>
        <taxon>Bacteria</taxon>
        <taxon>Pseudomonadati</taxon>
        <taxon>Pseudomonadota</taxon>
        <taxon>Gammaproteobacteria</taxon>
        <taxon>Moraxellales</taxon>
        <taxon>Moraxellaceae</taxon>
        <taxon>Acinetobacter</taxon>
    </lineage>
</organism>
<dbReference type="AlphaFoldDB" id="N8Y7E1"/>
<sequence length="21" mass="2596">MKKYTQLSQDERYEIYATLKS</sequence>
<protein>
    <submittedName>
        <fullName evidence="1">Uncharacterized protein</fullName>
    </submittedName>
</protein>
<evidence type="ECO:0000313" key="1">
    <source>
        <dbReference type="EMBL" id="ENV32541.1"/>
    </source>
</evidence>